<dbReference type="Gene3D" id="3.10.50.40">
    <property type="match status" value="1"/>
</dbReference>
<evidence type="ECO:0000256" key="3">
    <source>
        <dbReference type="ARBA" id="ARBA00022729"/>
    </source>
</evidence>
<dbReference type="PROSITE" id="PS50198">
    <property type="entry name" value="PPIC_PPIASE_2"/>
    <property type="match status" value="1"/>
</dbReference>
<dbReference type="InterPro" id="IPR000297">
    <property type="entry name" value="PPIase_PpiC"/>
</dbReference>
<protein>
    <recommendedName>
        <fullName evidence="2">peptidylprolyl isomerase</fullName>
        <ecNumber evidence="2">5.2.1.8</ecNumber>
    </recommendedName>
</protein>
<dbReference type="EC" id="5.2.1.8" evidence="2"/>
<dbReference type="Proteomes" id="UP000729701">
    <property type="component" value="Unassembled WGS sequence"/>
</dbReference>
<comment type="catalytic activity">
    <reaction evidence="1">
        <text>[protein]-peptidylproline (omega=180) = [protein]-peptidylproline (omega=0)</text>
        <dbReference type="Rhea" id="RHEA:16237"/>
        <dbReference type="Rhea" id="RHEA-COMP:10747"/>
        <dbReference type="Rhea" id="RHEA-COMP:10748"/>
        <dbReference type="ChEBI" id="CHEBI:83833"/>
        <dbReference type="ChEBI" id="CHEBI:83834"/>
        <dbReference type="EC" id="5.2.1.8"/>
    </reaction>
</comment>
<evidence type="ECO:0000256" key="5">
    <source>
        <dbReference type="ARBA" id="ARBA00023235"/>
    </source>
</evidence>
<keyword evidence="4 6" id="KW-0697">Rotamase</keyword>
<name>A0A951QW00_9CYAN</name>
<dbReference type="EMBL" id="JAHHGZ010000050">
    <property type="protein sequence ID" value="MBW4671648.1"/>
    <property type="molecule type" value="Genomic_DNA"/>
</dbReference>
<dbReference type="InterPro" id="IPR046357">
    <property type="entry name" value="PPIase_dom_sf"/>
</dbReference>
<reference evidence="8" key="2">
    <citation type="journal article" date="2022" name="Microbiol. Resour. Announc.">
        <title>Metagenome Sequencing to Explore Phylogenomics of Terrestrial Cyanobacteria.</title>
        <authorList>
            <person name="Ward R.D."/>
            <person name="Stajich J.E."/>
            <person name="Johansen J.R."/>
            <person name="Huntemann M."/>
            <person name="Clum A."/>
            <person name="Foster B."/>
            <person name="Foster B."/>
            <person name="Roux S."/>
            <person name="Palaniappan K."/>
            <person name="Varghese N."/>
            <person name="Mukherjee S."/>
            <person name="Reddy T.B.K."/>
            <person name="Daum C."/>
            <person name="Copeland A."/>
            <person name="Chen I.A."/>
            <person name="Ivanova N.N."/>
            <person name="Kyrpides N.C."/>
            <person name="Shapiro N."/>
            <person name="Eloe-Fadrosh E.A."/>
            <person name="Pietrasiak N."/>
        </authorList>
    </citation>
    <scope>NUCLEOTIDE SEQUENCE</scope>
    <source>
        <strain evidence="8">GSE-NOS-MK-12-04C</strain>
    </source>
</reference>
<keyword evidence="5 6" id="KW-0413">Isomerase</keyword>
<dbReference type="AlphaFoldDB" id="A0A951QW00"/>
<evidence type="ECO:0000256" key="2">
    <source>
        <dbReference type="ARBA" id="ARBA00013194"/>
    </source>
</evidence>
<feature type="domain" description="PpiC" evidence="7">
    <location>
        <begin position="100"/>
        <end position="192"/>
    </location>
</feature>
<dbReference type="SUPFAM" id="SSF54534">
    <property type="entry name" value="FKBP-like"/>
    <property type="match status" value="1"/>
</dbReference>
<evidence type="ECO:0000259" key="7">
    <source>
        <dbReference type="PROSITE" id="PS50198"/>
    </source>
</evidence>
<organism evidence="8 9">
    <name type="scientific">Cyanomargarita calcarea GSE-NOS-MK-12-04C</name>
    <dbReference type="NCBI Taxonomy" id="2839659"/>
    <lineage>
        <taxon>Bacteria</taxon>
        <taxon>Bacillati</taxon>
        <taxon>Cyanobacteriota</taxon>
        <taxon>Cyanophyceae</taxon>
        <taxon>Nostocales</taxon>
        <taxon>Cyanomargaritaceae</taxon>
        <taxon>Cyanomargarita</taxon>
    </lineage>
</organism>
<dbReference type="GO" id="GO:0003755">
    <property type="term" value="F:peptidyl-prolyl cis-trans isomerase activity"/>
    <property type="evidence" value="ECO:0007669"/>
    <property type="project" value="UniProtKB-KW"/>
</dbReference>
<evidence type="ECO:0000313" key="8">
    <source>
        <dbReference type="EMBL" id="MBW4671648.1"/>
    </source>
</evidence>
<evidence type="ECO:0000256" key="1">
    <source>
        <dbReference type="ARBA" id="ARBA00000971"/>
    </source>
</evidence>
<sequence length="240" mass="27072">MYPVLQVGDRKLTGAEVLPLLGEYQLLPLLVKEMIIDKAIAKIECTSEEVQLACEQLAQQYAGMSSEQLEVGATRQLKLEKFKQATWGGDLESYFSQRKAQLDRVVYSLITVKDIAIAQELYFRIQEGEQSFAKLAWEHSQGPEAETDGLIGPVELQTIHPALARILSAIQPNQLLPPTQVGEWFVIVRLQKMLPAKFDRSIRQRLLNERFNNWLQGEVAAQKCQIQHEELGGVELEVGS</sequence>
<comment type="caution">
    <text evidence="8">The sequence shown here is derived from an EMBL/GenBank/DDBJ whole genome shotgun (WGS) entry which is preliminary data.</text>
</comment>
<evidence type="ECO:0000256" key="6">
    <source>
        <dbReference type="PROSITE-ProRule" id="PRU00278"/>
    </source>
</evidence>
<reference evidence="8" key="1">
    <citation type="submission" date="2021-05" db="EMBL/GenBank/DDBJ databases">
        <authorList>
            <person name="Pietrasiak N."/>
            <person name="Ward R."/>
            <person name="Stajich J.E."/>
            <person name="Kurbessoian T."/>
        </authorList>
    </citation>
    <scope>NUCLEOTIDE SEQUENCE</scope>
    <source>
        <strain evidence="8">GSE-NOS-MK-12-04C</strain>
    </source>
</reference>
<keyword evidence="3" id="KW-0732">Signal</keyword>
<evidence type="ECO:0000313" key="9">
    <source>
        <dbReference type="Proteomes" id="UP000729701"/>
    </source>
</evidence>
<gene>
    <name evidence="8" type="ORF">KME60_30540</name>
</gene>
<evidence type="ECO:0000256" key="4">
    <source>
        <dbReference type="ARBA" id="ARBA00023110"/>
    </source>
</evidence>
<dbReference type="PANTHER" id="PTHR47245">
    <property type="entry name" value="PEPTIDYLPROLYL ISOMERASE"/>
    <property type="match status" value="1"/>
</dbReference>
<proteinExistence type="predicted"/>
<dbReference type="Pfam" id="PF00639">
    <property type="entry name" value="Rotamase"/>
    <property type="match status" value="1"/>
</dbReference>
<accession>A0A951QW00</accession>
<dbReference type="InterPro" id="IPR050245">
    <property type="entry name" value="PrsA_foldase"/>
</dbReference>
<dbReference type="PANTHER" id="PTHR47245:SF1">
    <property type="entry name" value="FOLDASE PROTEIN PRSA"/>
    <property type="match status" value="1"/>
</dbReference>